<keyword evidence="2" id="KW-1185">Reference proteome</keyword>
<evidence type="ECO:0000313" key="2">
    <source>
        <dbReference type="Proteomes" id="UP000593567"/>
    </source>
</evidence>
<gene>
    <name evidence="1" type="ORF">EB796_021519</name>
</gene>
<dbReference type="Proteomes" id="UP000593567">
    <property type="component" value="Unassembled WGS sequence"/>
</dbReference>
<comment type="caution">
    <text evidence="1">The sequence shown here is derived from an EMBL/GenBank/DDBJ whole genome shotgun (WGS) entry which is preliminary data.</text>
</comment>
<protein>
    <submittedName>
        <fullName evidence="1">Uncharacterized protein</fullName>
    </submittedName>
</protein>
<proteinExistence type="predicted"/>
<accession>A0A7J7J3C4</accession>
<reference evidence="1" key="1">
    <citation type="submission" date="2020-06" db="EMBL/GenBank/DDBJ databases">
        <title>Draft genome of Bugula neritina, a colonial animal packing powerful symbionts and potential medicines.</title>
        <authorList>
            <person name="Rayko M."/>
        </authorList>
    </citation>
    <scope>NUCLEOTIDE SEQUENCE [LARGE SCALE GENOMIC DNA]</scope>
    <source>
        <strain evidence="1">Kwan_BN1</strain>
    </source>
</reference>
<organism evidence="1 2">
    <name type="scientific">Bugula neritina</name>
    <name type="common">Brown bryozoan</name>
    <name type="synonym">Sertularia neritina</name>
    <dbReference type="NCBI Taxonomy" id="10212"/>
    <lineage>
        <taxon>Eukaryota</taxon>
        <taxon>Metazoa</taxon>
        <taxon>Spiralia</taxon>
        <taxon>Lophotrochozoa</taxon>
        <taxon>Bryozoa</taxon>
        <taxon>Gymnolaemata</taxon>
        <taxon>Cheilostomatida</taxon>
        <taxon>Flustrina</taxon>
        <taxon>Buguloidea</taxon>
        <taxon>Bugulidae</taxon>
        <taxon>Bugula</taxon>
    </lineage>
</organism>
<sequence length="99" mass="11227">MLLFMEMEKASLIQLAKEIGEKHSEEIAKCKFEIASITGHLIEKEALLNEAYHKAAAKQDELKSEFKQTVSDLCSTHEQQMSSQLSQLRESMEADTLLL</sequence>
<dbReference type="EMBL" id="VXIV02003191">
    <property type="protein sequence ID" value="KAF6020146.1"/>
    <property type="molecule type" value="Genomic_DNA"/>
</dbReference>
<name>A0A7J7J3C4_BUGNE</name>
<dbReference type="AlphaFoldDB" id="A0A7J7J3C4"/>
<evidence type="ECO:0000313" key="1">
    <source>
        <dbReference type="EMBL" id="KAF6020146.1"/>
    </source>
</evidence>